<reference evidence="2 3" key="1">
    <citation type="submission" date="2015-01" db="EMBL/GenBank/DDBJ databases">
        <title>The Genome Sequence of Exophiala sideris CBS121828.</title>
        <authorList>
            <consortium name="The Broad Institute Genomics Platform"/>
            <person name="Cuomo C."/>
            <person name="de Hoog S."/>
            <person name="Gorbushina A."/>
            <person name="Stielow B."/>
            <person name="Teixiera M."/>
            <person name="Abouelleil A."/>
            <person name="Chapman S.B."/>
            <person name="Priest M."/>
            <person name="Young S.K."/>
            <person name="Wortman J."/>
            <person name="Nusbaum C."/>
            <person name="Birren B."/>
        </authorList>
    </citation>
    <scope>NUCLEOTIDE SEQUENCE [LARGE SCALE GENOMIC DNA]</scope>
    <source>
        <strain evidence="2 3">CBS 121828</strain>
    </source>
</reference>
<organism evidence="2 3">
    <name type="scientific">Exophiala sideris</name>
    <dbReference type="NCBI Taxonomy" id="1016849"/>
    <lineage>
        <taxon>Eukaryota</taxon>
        <taxon>Fungi</taxon>
        <taxon>Dikarya</taxon>
        <taxon>Ascomycota</taxon>
        <taxon>Pezizomycotina</taxon>
        <taxon>Eurotiomycetes</taxon>
        <taxon>Chaetothyriomycetidae</taxon>
        <taxon>Chaetothyriales</taxon>
        <taxon>Herpotrichiellaceae</taxon>
        <taxon>Exophiala</taxon>
    </lineage>
</organism>
<feature type="compositionally biased region" description="Pro residues" evidence="1">
    <location>
        <begin position="284"/>
        <end position="293"/>
    </location>
</feature>
<feature type="compositionally biased region" description="Polar residues" evidence="1">
    <location>
        <begin position="230"/>
        <end position="239"/>
    </location>
</feature>
<dbReference type="Proteomes" id="UP000053599">
    <property type="component" value="Unassembled WGS sequence"/>
</dbReference>
<feature type="compositionally biased region" description="Basic and acidic residues" evidence="1">
    <location>
        <begin position="83"/>
        <end position="103"/>
    </location>
</feature>
<feature type="compositionally biased region" description="Basic residues" evidence="1">
    <location>
        <begin position="148"/>
        <end position="157"/>
    </location>
</feature>
<feature type="compositionally biased region" description="Low complexity" evidence="1">
    <location>
        <begin position="41"/>
        <end position="51"/>
    </location>
</feature>
<protein>
    <submittedName>
        <fullName evidence="2">Uncharacterized protein</fullName>
    </submittedName>
</protein>
<accession>A0A0D1YD19</accession>
<name>A0A0D1YD19_9EURO</name>
<sequence length="627" mass="68638">MAVHDPDATPRALRVMNPNWGDDNTSQSSQIATGKSRRFSLRSISGSLSSFWGKESLPRSHTTTDQDSPSYGCTSSSTSHSSHHADLRPVLKRFPIDGEDKSSTVRSYPSSVVHQPFTRYKTGRTAHDRTFFTEHPDRSRQFAQPPAIHRKSRRSHVGRVPLHSNPNPGIIFRRVFSKVMASNDNLPNGIPHDENLPVEPPSRFRTGRPVVPHVASLNSILAPGVAETGGPSNAYNGTLDQHHAPPGRPSQSSDRSAETVATSPHPSMLDLSRYHNVHHWNPLQAPPPSPSERPPSISASDRSAIRRGMTSIDGTQIPLLTAIKIESQAFKAREDVPKNCRATAYAIFNITTLKQNALLANEEYQPMVNYPGSLLDIEIQTQISGPGIKLGDMGAKRYAMLNTGDCCAIVVRIGIREDSLASRLSTSLRSRNGNHDKSTSAVLIDHFLDVLKMDNNRHNEPVVVTAIIKYRHNFLPGTTVLETRSSCTIKTFDDTRIETAFQAARRGKARAQGPESITNSSDDLSLDRPLATSVVRALDPGVDAVNMVTIERVAGQKCPSIPPADALRLIEDFRFAFASAADNPDLASLEDFYSKALSGECVVPGARSLRHRARGVIKKLSPRKATS</sequence>
<dbReference type="AlphaFoldDB" id="A0A0D1YD19"/>
<feature type="region of interest" description="Disordered" evidence="1">
    <location>
        <begin position="504"/>
        <end position="524"/>
    </location>
</feature>
<dbReference type="EMBL" id="KN846953">
    <property type="protein sequence ID" value="KIV78714.1"/>
    <property type="molecule type" value="Genomic_DNA"/>
</dbReference>
<dbReference type="HOGENOM" id="CLU_031391_0_0_1"/>
<evidence type="ECO:0000313" key="2">
    <source>
        <dbReference type="EMBL" id="KIV78714.1"/>
    </source>
</evidence>
<evidence type="ECO:0000256" key="1">
    <source>
        <dbReference type="SAM" id="MobiDB-lite"/>
    </source>
</evidence>
<feature type="region of interest" description="Disordered" evidence="1">
    <location>
        <begin position="1"/>
        <end position="110"/>
    </location>
</feature>
<feature type="compositionally biased region" description="Polar residues" evidence="1">
    <location>
        <begin position="249"/>
        <end position="265"/>
    </location>
</feature>
<feature type="region of interest" description="Disordered" evidence="1">
    <location>
        <begin position="137"/>
        <end position="162"/>
    </location>
</feature>
<gene>
    <name evidence="2" type="ORF">PV11_06334</name>
</gene>
<feature type="region of interest" description="Disordered" evidence="1">
    <location>
        <begin position="186"/>
        <end position="209"/>
    </location>
</feature>
<dbReference type="OrthoDB" id="4119328at2759"/>
<feature type="compositionally biased region" description="Polar residues" evidence="1">
    <location>
        <begin position="22"/>
        <end position="33"/>
    </location>
</feature>
<evidence type="ECO:0000313" key="3">
    <source>
        <dbReference type="Proteomes" id="UP000053599"/>
    </source>
</evidence>
<proteinExistence type="predicted"/>
<feature type="region of interest" description="Disordered" evidence="1">
    <location>
        <begin position="228"/>
        <end position="302"/>
    </location>
</feature>